<dbReference type="Gene3D" id="1.25.40.20">
    <property type="entry name" value="Ankyrin repeat-containing domain"/>
    <property type="match status" value="1"/>
</dbReference>
<dbReference type="PANTHER" id="PTHR22677:SF4">
    <property type="entry name" value="USHER SYNDROME TYPE-1G PROTEIN-LIKE PROTEIN"/>
    <property type="match status" value="1"/>
</dbReference>
<sequence>MYMQRMIDDWSKGRVRMVFSNINMKIQNFRQRFLGYLNTLDSSSKRQLALTCDVGDKYTVLLNCCFIGDFYLIHWCINHGADMNKGTKSGASPLYIACQNNHIEVVKVLLDINADTNKCRDDGASPLYIACRNDHIEVVKVLIDRKADINKCMK</sequence>
<dbReference type="InterPro" id="IPR036770">
    <property type="entry name" value="Ankyrin_rpt-contain_sf"/>
</dbReference>
<dbReference type="EMBL" id="UYJE01007418">
    <property type="protein sequence ID" value="VDI54536.1"/>
    <property type="molecule type" value="Genomic_DNA"/>
</dbReference>
<organism evidence="2 3">
    <name type="scientific">Mytilus galloprovincialis</name>
    <name type="common">Mediterranean mussel</name>
    <dbReference type="NCBI Taxonomy" id="29158"/>
    <lineage>
        <taxon>Eukaryota</taxon>
        <taxon>Metazoa</taxon>
        <taxon>Spiralia</taxon>
        <taxon>Lophotrochozoa</taxon>
        <taxon>Mollusca</taxon>
        <taxon>Bivalvia</taxon>
        <taxon>Autobranchia</taxon>
        <taxon>Pteriomorphia</taxon>
        <taxon>Mytilida</taxon>
        <taxon>Mytiloidea</taxon>
        <taxon>Mytilidae</taxon>
        <taxon>Mytilinae</taxon>
        <taxon>Mytilus</taxon>
    </lineage>
</organism>
<evidence type="ECO:0000313" key="3">
    <source>
        <dbReference type="Proteomes" id="UP000596742"/>
    </source>
</evidence>
<dbReference type="InterPro" id="IPR002110">
    <property type="entry name" value="Ankyrin_rpt"/>
</dbReference>
<name>A0A8B6FW78_MYTGA</name>
<dbReference type="OrthoDB" id="6160589at2759"/>
<evidence type="ECO:0000313" key="2">
    <source>
        <dbReference type="EMBL" id="VDI54536.1"/>
    </source>
</evidence>
<proteinExistence type="predicted"/>
<dbReference type="PROSITE" id="PS50088">
    <property type="entry name" value="ANK_REPEAT"/>
    <property type="match status" value="2"/>
</dbReference>
<dbReference type="PRINTS" id="PR01415">
    <property type="entry name" value="ANKYRIN"/>
</dbReference>
<dbReference type="PANTHER" id="PTHR22677">
    <property type="entry name" value="ANKYRIN REPEAT DOMAIN-CONTAINING PROTEIN 60"/>
    <property type="match status" value="1"/>
</dbReference>
<gene>
    <name evidence="2" type="ORF">MGAL_10B004428</name>
</gene>
<comment type="caution">
    <text evidence="2">The sequence shown here is derived from an EMBL/GenBank/DDBJ whole genome shotgun (WGS) entry which is preliminary data.</text>
</comment>
<dbReference type="Proteomes" id="UP000596742">
    <property type="component" value="Unassembled WGS sequence"/>
</dbReference>
<evidence type="ECO:0000256" key="1">
    <source>
        <dbReference type="PROSITE-ProRule" id="PRU00023"/>
    </source>
</evidence>
<dbReference type="PROSITE" id="PS50297">
    <property type="entry name" value="ANK_REP_REGION"/>
    <property type="match status" value="2"/>
</dbReference>
<keyword evidence="3" id="KW-1185">Reference proteome</keyword>
<dbReference type="Pfam" id="PF12796">
    <property type="entry name" value="Ank_2"/>
    <property type="match status" value="1"/>
</dbReference>
<dbReference type="AlphaFoldDB" id="A0A8B6FW78"/>
<dbReference type="SUPFAM" id="SSF48403">
    <property type="entry name" value="Ankyrin repeat"/>
    <property type="match status" value="1"/>
</dbReference>
<reference evidence="2" key="1">
    <citation type="submission" date="2018-11" db="EMBL/GenBank/DDBJ databases">
        <authorList>
            <person name="Alioto T."/>
            <person name="Alioto T."/>
        </authorList>
    </citation>
    <scope>NUCLEOTIDE SEQUENCE</scope>
</reference>
<dbReference type="SMART" id="SM00248">
    <property type="entry name" value="ANK"/>
    <property type="match status" value="3"/>
</dbReference>
<protein>
    <submittedName>
        <fullName evidence="2">Uncharacterized protein</fullName>
    </submittedName>
</protein>
<dbReference type="InterPro" id="IPR039323">
    <property type="entry name" value="ANKRD_45/46/60"/>
</dbReference>
<feature type="repeat" description="ANK" evidence="1">
    <location>
        <begin position="122"/>
        <end position="154"/>
    </location>
</feature>
<keyword evidence="1" id="KW-0040">ANK repeat</keyword>
<accession>A0A8B6FW78</accession>
<feature type="repeat" description="ANK" evidence="1">
    <location>
        <begin position="89"/>
        <end position="121"/>
    </location>
</feature>